<organism evidence="3 4">
    <name type="scientific">Stachybotrys elegans</name>
    <dbReference type="NCBI Taxonomy" id="80388"/>
    <lineage>
        <taxon>Eukaryota</taxon>
        <taxon>Fungi</taxon>
        <taxon>Dikarya</taxon>
        <taxon>Ascomycota</taxon>
        <taxon>Pezizomycotina</taxon>
        <taxon>Sordariomycetes</taxon>
        <taxon>Hypocreomycetidae</taxon>
        <taxon>Hypocreales</taxon>
        <taxon>Stachybotryaceae</taxon>
        <taxon>Stachybotrys</taxon>
    </lineage>
</organism>
<proteinExistence type="predicted"/>
<evidence type="ECO:0000259" key="2">
    <source>
        <dbReference type="Pfam" id="PF22664"/>
    </source>
</evidence>
<evidence type="ECO:0000313" key="4">
    <source>
        <dbReference type="Proteomes" id="UP000813444"/>
    </source>
</evidence>
<name>A0A8K0SB26_9HYPO</name>
<dbReference type="AlphaFoldDB" id="A0A8K0SB26"/>
<sequence>MTSQPTQHLILGPLDHLPPRHYTTSVVYIPLKPHVTYSAAFSVLQEGLRQTFLDLPWLNGKVVWQSPNSPGWRPGQLEVQYVPIVPEGPAPWQLKYRELETDMGHEELRELGFPTDAFADEDILWAPFEPDMNQGADVFVGQATFIPGGCIVCASIFHSVVDGMAEFTVFKLWADRCQGLASGEEGLVVGAESADRGILEKLWRDSHNESSPAETHDATTWGIIGLDHNAHKPTMRDEEQGNRISIENEMTEEELPHPQTQPELRSRVFYISGANLVQLKKECSRAGKLVSGNDAVCALLWRGLMRARFSFDGRGADSVEAKVEMTVDGRPYLSLPPSYLGNVVLISTARMSAKSLCSPSTTLAEVAEVLRNQADAINPSSALEAYSLARSLPRFDIWDTRSNPVDGRSVLITSLLTMPTATIGFGDNGVFANDGKAEGLRTLMGAFNKYFRICFVMPPKSYGGIEIIFNLFDEELDLLLEDHEFTRFAMQVN</sequence>
<dbReference type="Proteomes" id="UP000813444">
    <property type="component" value="Unassembled WGS sequence"/>
</dbReference>
<evidence type="ECO:0000256" key="1">
    <source>
        <dbReference type="ARBA" id="ARBA00022679"/>
    </source>
</evidence>
<dbReference type="PANTHER" id="PTHR31642">
    <property type="entry name" value="TRICHOTHECENE 3-O-ACETYLTRANSFERASE"/>
    <property type="match status" value="1"/>
</dbReference>
<dbReference type="OrthoDB" id="429813at2759"/>
<dbReference type="Gene3D" id="3.30.559.10">
    <property type="entry name" value="Chloramphenicol acetyltransferase-like domain"/>
    <property type="match status" value="2"/>
</dbReference>
<dbReference type="InterPro" id="IPR054710">
    <property type="entry name" value="Tri101-like_N"/>
</dbReference>
<accession>A0A8K0SB26</accession>
<dbReference type="GO" id="GO:0016747">
    <property type="term" value="F:acyltransferase activity, transferring groups other than amino-acyl groups"/>
    <property type="evidence" value="ECO:0007669"/>
    <property type="project" value="TreeGrafter"/>
</dbReference>
<dbReference type="EMBL" id="JAGPNK010000019">
    <property type="protein sequence ID" value="KAH7305288.1"/>
    <property type="molecule type" value="Genomic_DNA"/>
</dbReference>
<protein>
    <recommendedName>
        <fullName evidence="2">Trichothecene 3-O-acetyltransferase-like N-terminal domain-containing protein</fullName>
    </recommendedName>
</protein>
<dbReference type="Pfam" id="PF02458">
    <property type="entry name" value="Transferase"/>
    <property type="match status" value="1"/>
</dbReference>
<dbReference type="InterPro" id="IPR023213">
    <property type="entry name" value="CAT-like_dom_sf"/>
</dbReference>
<feature type="domain" description="Trichothecene 3-O-acetyltransferase-like N-terminal" evidence="2">
    <location>
        <begin position="23"/>
        <end position="177"/>
    </location>
</feature>
<keyword evidence="4" id="KW-1185">Reference proteome</keyword>
<dbReference type="InterPro" id="IPR050317">
    <property type="entry name" value="Plant_Fungal_Acyltransferase"/>
</dbReference>
<evidence type="ECO:0000313" key="3">
    <source>
        <dbReference type="EMBL" id="KAH7305288.1"/>
    </source>
</evidence>
<reference evidence="3" key="1">
    <citation type="journal article" date="2021" name="Nat. Commun.">
        <title>Genetic determinants of endophytism in the Arabidopsis root mycobiome.</title>
        <authorList>
            <person name="Mesny F."/>
            <person name="Miyauchi S."/>
            <person name="Thiergart T."/>
            <person name="Pickel B."/>
            <person name="Atanasova L."/>
            <person name="Karlsson M."/>
            <person name="Huettel B."/>
            <person name="Barry K.W."/>
            <person name="Haridas S."/>
            <person name="Chen C."/>
            <person name="Bauer D."/>
            <person name="Andreopoulos W."/>
            <person name="Pangilinan J."/>
            <person name="LaButti K."/>
            <person name="Riley R."/>
            <person name="Lipzen A."/>
            <person name="Clum A."/>
            <person name="Drula E."/>
            <person name="Henrissat B."/>
            <person name="Kohler A."/>
            <person name="Grigoriev I.V."/>
            <person name="Martin F.M."/>
            <person name="Hacquard S."/>
        </authorList>
    </citation>
    <scope>NUCLEOTIDE SEQUENCE</scope>
    <source>
        <strain evidence="3">MPI-CAGE-CH-0235</strain>
    </source>
</reference>
<dbReference type="PANTHER" id="PTHR31642:SF310">
    <property type="entry name" value="FATTY ALCOHOL:CAFFEOYL-COA ACYLTRANSFERASE"/>
    <property type="match status" value="1"/>
</dbReference>
<keyword evidence="1" id="KW-0808">Transferase</keyword>
<gene>
    <name evidence="3" type="ORF">B0I35DRAFT_414066</name>
</gene>
<dbReference type="Pfam" id="PF22664">
    <property type="entry name" value="TRI-like_N"/>
    <property type="match status" value="1"/>
</dbReference>
<comment type="caution">
    <text evidence="3">The sequence shown here is derived from an EMBL/GenBank/DDBJ whole genome shotgun (WGS) entry which is preliminary data.</text>
</comment>